<name>A0A0F9MTM7_9ZZZZ</name>
<accession>A0A0F9MTM7</accession>
<evidence type="ECO:0000313" key="2">
    <source>
        <dbReference type="EMBL" id="KKM72587.1"/>
    </source>
</evidence>
<gene>
    <name evidence="2" type="ORF">LCGC14_1419060</name>
</gene>
<feature type="non-terminal residue" evidence="2">
    <location>
        <position position="1"/>
    </location>
</feature>
<comment type="caution">
    <text evidence="2">The sequence shown here is derived from an EMBL/GenBank/DDBJ whole genome shotgun (WGS) entry which is preliminary data.</text>
</comment>
<feature type="region of interest" description="Disordered" evidence="1">
    <location>
        <begin position="1"/>
        <end position="28"/>
    </location>
</feature>
<evidence type="ECO:0000256" key="1">
    <source>
        <dbReference type="SAM" id="MobiDB-lite"/>
    </source>
</evidence>
<protein>
    <submittedName>
        <fullName evidence="2">Uncharacterized protein</fullName>
    </submittedName>
</protein>
<proteinExistence type="predicted"/>
<reference evidence="2" key="1">
    <citation type="journal article" date="2015" name="Nature">
        <title>Complex archaea that bridge the gap between prokaryotes and eukaryotes.</title>
        <authorList>
            <person name="Spang A."/>
            <person name="Saw J.H."/>
            <person name="Jorgensen S.L."/>
            <person name="Zaremba-Niedzwiedzka K."/>
            <person name="Martijn J."/>
            <person name="Lind A.E."/>
            <person name="van Eijk R."/>
            <person name="Schleper C."/>
            <person name="Guy L."/>
            <person name="Ettema T.J."/>
        </authorList>
    </citation>
    <scope>NUCLEOTIDE SEQUENCE</scope>
</reference>
<sequence length="28" mass="2892">TQVLSLHGGERGRANGGNAARSREEGLV</sequence>
<organism evidence="2">
    <name type="scientific">marine sediment metagenome</name>
    <dbReference type="NCBI Taxonomy" id="412755"/>
    <lineage>
        <taxon>unclassified sequences</taxon>
        <taxon>metagenomes</taxon>
        <taxon>ecological metagenomes</taxon>
    </lineage>
</organism>
<dbReference type="EMBL" id="LAZR01009443">
    <property type="protein sequence ID" value="KKM72587.1"/>
    <property type="molecule type" value="Genomic_DNA"/>
</dbReference>
<dbReference type="AlphaFoldDB" id="A0A0F9MTM7"/>